<keyword evidence="5" id="KW-0143">Chaperone</keyword>
<evidence type="ECO:0000256" key="7">
    <source>
        <dbReference type="ARBA" id="ARBA00024849"/>
    </source>
</evidence>
<comment type="catalytic activity">
    <reaction evidence="1">
        <text>[protein]-peptidylproline (omega=180) = [protein]-peptidylproline (omega=0)</text>
        <dbReference type="Rhea" id="RHEA:16237"/>
        <dbReference type="Rhea" id="RHEA-COMP:10747"/>
        <dbReference type="Rhea" id="RHEA-COMP:10748"/>
        <dbReference type="ChEBI" id="CHEBI:83833"/>
        <dbReference type="ChEBI" id="CHEBI:83834"/>
        <dbReference type="EC" id="5.2.1.8"/>
    </reaction>
</comment>
<dbReference type="GO" id="GO:0003755">
    <property type="term" value="F:peptidyl-prolyl cis-trans isomerase activity"/>
    <property type="evidence" value="ECO:0007669"/>
    <property type="project" value="UniProtKB-KW"/>
</dbReference>
<dbReference type="InterPro" id="IPR008881">
    <property type="entry name" value="Trigger_fac_ribosome-bd_bac"/>
</dbReference>
<dbReference type="Gene3D" id="1.10.3120.10">
    <property type="entry name" value="Trigger factor, C-terminal domain"/>
    <property type="match status" value="2"/>
</dbReference>
<dbReference type="GO" id="GO:0044183">
    <property type="term" value="F:protein folding chaperone"/>
    <property type="evidence" value="ECO:0007669"/>
    <property type="project" value="TreeGrafter"/>
</dbReference>
<dbReference type="InterPro" id="IPR037041">
    <property type="entry name" value="Trigger_fac_C_sf"/>
</dbReference>
<name>A0AAV9ET07_ACOCL</name>
<dbReference type="AlphaFoldDB" id="A0AAV9ET07"/>
<dbReference type="InterPro" id="IPR005215">
    <property type="entry name" value="Trig_fac"/>
</dbReference>
<evidence type="ECO:0000259" key="9">
    <source>
        <dbReference type="Pfam" id="PF05698"/>
    </source>
</evidence>
<protein>
    <recommendedName>
        <fullName evidence="3">peptidylprolyl isomerase</fullName>
        <ecNumber evidence="3">5.2.1.8</ecNumber>
    </recommendedName>
</protein>
<dbReference type="InterPro" id="IPR036611">
    <property type="entry name" value="Trigger_fac_ribosome-bd_sf"/>
</dbReference>
<dbReference type="EMBL" id="JAUJYO010000005">
    <property type="protein sequence ID" value="KAK1316079.1"/>
    <property type="molecule type" value="Genomic_DNA"/>
</dbReference>
<accession>A0AAV9ET07</accession>
<dbReference type="SUPFAM" id="SSF109998">
    <property type="entry name" value="Triger factor/SurA peptide-binding domain-like"/>
    <property type="match status" value="1"/>
</dbReference>
<dbReference type="PANTHER" id="PTHR30560">
    <property type="entry name" value="TRIGGER FACTOR CHAPERONE AND PEPTIDYL-PROLYL CIS/TRANS ISOMERASE"/>
    <property type="match status" value="1"/>
</dbReference>
<dbReference type="Proteomes" id="UP001180020">
    <property type="component" value="Unassembled WGS sequence"/>
</dbReference>
<dbReference type="FunFam" id="3.10.50.40:FF:000001">
    <property type="entry name" value="Trigger factor"/>
    <property type="match status" value="1"/>
</dbReference>
<keyword evidence="4" id="KW-0697">Rotamase</keyword>
<dbReference type="Gene3D" id="3.30.70.1050">
    <property type="entry name" value="Trigger factor ribosome-binding domain"/>
    <property type="match status" value="1"/>
</dbReference>
<sequence>MIRGFNFGIAQHAYVGLVRAPSCTVRLSVEVPPVVCQDCYRRVLEEFSKRTKIPGFRPGKKVPENILINYVGKEYVRRATIESILKRTLPHAMASVEGRALKDSVRVVTKFSKMNEEFSLQDIFRFDVMVDVSPEIKWLSESQYKNLKVVVEIDNSINAQSASEEELRRRHKALGSLRIVTDRGLEVGDVVVIDIHATTTGESGGQRIPSAETKGFHFDTEESHNLLPGFLNSIIGIRPGETKSFPLSFPESWKQENLRGVSAQFTVECKELFYRQLPELDDAIADKLLPGSSTLAQIVEVPAIPQSLFEEQGRQLYGAQLLELQVKQKLNEQQIASLSSEKAVNEFLEFQRENITNIIKQMLAVGEVFRCENLQYPMDELVKEVQNSVAEFKRNNQEYDEDRVREQVQDVMEGAKVLEWLRENSQIQYVYSDVKLAQAKLKHVLHMEQIVEVPAILQSLFEEQGRRLYGAQLLELQVKQKLDEQQIASLSSEKAVNEFLEFQRENITNIIKQMLAVGEIFRCENLQYPMDELVKEVENSG</sequence>
<evidence type="ECO:0000313" key="11">
    <source>
        <dbReference type="Proteomes" id="UP001180020"/>
    </source>
</evidence>
<feature type="domain" description="Trigger factor ribosome-binding bacterial" evidence="8">
    <location>
        <begin position="22"/>
        <end position="152"/>
    </location>
</feature>
<dbReference type="FunFam" id="3.30.70.1050:FF:000004">
    <property type="entry name" value="Trigger factor"/>
    <property type="match status" value="1"/>
</dbReference>
<dbReference type="SUPFAM" id="SSF102735">
    <property type="entry name" value="Trigger factor ribosome-binding domain"/>
    <property type="match status" value="1"/>
</dbReference>
<evidence type="ECO:0000256" key="3">
    <source>
        <dbReference type="ARBA" id="ARBA00013194"/>
    </source>
</evidence>
<dbReference type="InterPro" id="IPR008880">
    <property type="entry name" value="Trigger_fac_C"/>
</dbReference>
<evidence type="ECO:0000256" key="6">
    <source>
        <dbReference type="ARBA" id="ARBA00023235"/>
    </source>
</evidence>
<reference evidence="10" key="1">
    <citation type="journal article" date="2023" name="Nat. Commun.">
        <title>Diploid and tetraploid genomes of Acorus and the evolution of monocots.</title>
        <authorList>
            <person name="Ma L."/>
            <person name="Liu K.W."/>
            <person name="Li Z."/>
            <person name="Hsiao Y.Y."/>
            <person name="Qi Y."/>
            <person name="Fu T."/>
            <person name="Tang G.D."/>
            <person name="Zhang D."/>
            <person name="Sun W.H."/>
            <person name="Liu D.K."/>
            <person name="Li Y."/>
            <person name="Chen G.Z."/>
            <person name="Liu X.D."/>
            <person name="Liao X.Y."/>
            <person name="Jiang Y.T."/>
            <person name="Yu X."/>
            <person name="Hao Y."/>
            <person name="Huang J."/>
            <person name="Zhao X.W."/>
            <person name="Ke S."/>
            <person name="Chen Y.Y."/>
            <person name="Wu W.L."/>
            <person name="Hsu J.L."/>
            <person name="Lin Y.F."/>
            <person name="Huang M.D."/>
            <person name="Li C.Y."/>
            <person name="Huang L."/>
            <person name="Wang Z.W."/>
            <person name="Zhao X."/>
            <person name="Zhong W.Y."/>
            <person name="Peng D.H."/>
            <person name="Ahmad S."/>
            <person name="Lan S."/>
            <person name="Zhang J.S."/>
            <person name="Tsai W.C."/>
            <person name="Van de Peer Y."/>
            <person name="Liu Z.J."/>
        </authorList>
    </citation>
    <scope>NUCLEOTIDE SEQUENCE</scope>
    <source>
        <strain evidence="10">CP</strain>
    </source>
</reference>
<evidence type="ECO:0000256" key="5">
    <source>
        <dbReference type="ARBA" id="ARBA00023186"/>
    </source>
</evidence>
<dbReference type="GO" id="GO:0015031">
    <property type="term" value="P:protein transport"/>
    <property type="evidence" value="ECO:0007669"/>
    <property type="project" value="InterPro"/>
</dbReference>
<dbReference type="InterPro" id="IPR027304">
    <property type="entry name" value="Trigger_fact/SurA_dom_sf"/>
</dbReference>
<dbReference type="InterPro" id="IPR046357">
    <property type="entry name" value="PPIase_dom_sf"/>
</dbReference>
<proteinExistence type="inferred from homology"/>
<comment type="similarity">
    <text evidence="2">Belongs to the FKBP-type PPIase family. Tig subfamily.</text>
</comment>
<evidence type="ECO:0000256" key="2">
    <source>
        <dbReference type="ARBA" id="ARBA00005464"/>
    </source>
</evidence>
<comment type="caution">
    <text evidence="10">The sequence shown here is derived from an EMBL/GenBank/DDBJ whole genome shotgun (WGS) entry which is preliminary data.</text>
</comment>
<evidence type="ECO:0000256" key="4">
    <source>
        <dbReference type="ARBA" id="ARBA00023110"/>
    </source>
</evidence>
<dbReference type="PANTHER" id="PTHR30560:SF3">
    <property type="entry name" value="TRIGGER FACTOR-LIKE PROTEIN TIG, CHLOROPLASTIC"/>
    <property type="match status" value="1"/>
</dbReference>
<evidence type="ECO:0000259" key="8">
    <source>
        <dbReference type="Pfam" id="PF05697"/>
    </source>
</evidence>
<keyword evidence="11" id="KW-1185">Reference proteome</keyword>
<dbReference type="Pfam" id="PF05698">
    <property type="entry name" value="Trigger_C"/>
    <property type="match status" value="2"/>
</dbReference>
<feature type="domain" description="Trigger factor C-terminal" evidence="9">
    <location>
        <begin position="294"/>
        <end position="421"/>
    </location>
</feature>
<organism evidence="10 11">
    <name type="scientific">Acorus calamus</name>
    <name type="common">Sweet flag</name>
    <dbReference type="NCBI Taxonomy" id="4465"/>
    <lineage>
        <taxon>Eukaryota</taxon>
        <taxon>Viridiplantae</taxon>
        <taxon>Streptophyta</taxon>
        <taxon>Embryophyta</taxon>
        <taxon>Tracheophyta</taxon>
        <taxon>Spermatophyta</taxon>
        <taxon>Magnoliopsida</taxon>
        <taxon>Liliopsida</taxon>
        <taxon>Acoraceae</taxon>
        <taxon>Acorus</taxon>
    </lineage>
</organism>
<dbReference type="GO" id="GO:0051083">
    <property type="term" value="P:'de novo' cotranslational protein folding"/>
    <property type="evidence" value="ECO:0007669"/>
    <property type="project" value="TreeGrafter"/>
</dbReference>
<dbReference type="Pfam" id="PF05697">
    <property type="entry name" value="Trigger_N"/>
    <property type="match status" value="1"/>
</dbReference>
<dbReference type="GO" id="GO:0043335">
    <property type="term" value="P:protein unfolding"/>
    <property type="evidence" value="ECO:0007669"/>
    <property type="project" value="TreeGrafter"/>
</dbReference>
<feature type="domain" description="Trigger factor C-terminal" evidence="9">
    <location>
        <begin position="450"/>
        <end position="539"/>
    </location>
</feature>
<comment type="function">
    <text evidence="7">Involved in protein export. Acts as a chaperone by maintaining the newly synthesized protein in an open conformation. Functions as a peptidyl-prolyl cis-trans isomerase.</text>
</comment>
<dbReference type="EC" id="5.2.1.8" evidence="3"/>
<reference evidence="10" key="2">
    <citation type="submission" date="2023-06" db="EMBL/GenBank/DDBJ databases">
        <authorList>
            <person name="Ma L."/>
            <person name="Liu K.-W."/>
            <person name="Li Z."/>
            <person name="Hsiao Y.-Y."/>
            <person name="Qi Y."/>
            <person name="Fu T."/>
            <person name="Tang G."/>
            <person name="Zhang D."/>
            <person name="Sun W.-H."/>
            <person name="Liu D.-K."/>
            <person name="Li Y."/>
            <person name="Chen G.-Z."/>
            <person name="Liu X.-D."/>
            <person name="Liao X.-Y."/>
            <person name="Jiang Y.-T."/>
            <person name="Yu X."/>
            <person name="Hao Y."/>
            <person name="Huang J."/>
            <person name="Zhao X.-W."/>
            <person name="Ke S."/>
            <person name="Chen Y.-Y."/>
            <person name="Wu W.-L."/>
            <person name="Hsu J.-L."/>
            <person name="Lin Y.-F."/>
            <person name="Huang M.-D."/>
            <person name="Li C.-Y."/>
            <person name="Huang L."/>
            <person name="Wang Z.-W."/>
            <person name="Zhao X."/>
            <person name="Zhong W.-Y."/>
            <person name="Peng D.-H."/>
            <person name="Ahmad S."/>
            <person name="Lan S."/>
            <person name="Zhang J.-S."/>
            <person name="Tsai W.-C."/>
            <person name="Van De Peer Y."/>
            <person name="Liu Z.-J."/>
        </authorList>
    </citation>
    <scope>NUCLEOTIDE SEQUENCE</scope>
    <source>
        <strain evidence="10">CP</strain>
        <tissue evidence="10">Leaves</tissue>
    </source>
</reference>
<dbReference type="Gene3D" id="3.10.50.40">
    <property type="match status" value="1"/>
</dbReference>
<evidence type="ECO:0000256" key="1">
    <source>
        <dbReference type="ARBA" id="ARBA00000971"/>
    </source>
</evidence>
<keyword evidence="6" id="KW-0413">Isomerase</keyword>
<evidence type="ECO:0000313" key="10">
    <source>
        <dbReference type="EMBL" id="KAK1316079.1"/>
    </source>
</evidence>
<dbReference type="GO" id="GO:0043022">
    <property type="term" value="F:ribosome binding"/>
    <property type="evidence" value="ECO:0007669"/>
    <property type="project" value="TreeGrafter"/>
</dbReference>
<dbReference type="SUPFAM" id="SSF54534">
    <property type="entry name" value="FKBP-like"/>
    <property type="match status" value="1"/>
</dbReference>
<gene>
    <name evidence="10" type="primary">TIG</name>
    <name evidence="10" type="ORF">QJS10_CPA05g00976</name>
</gene>